<sequence>MRNRHMIALLLGVAPIVGAGQLAFAQPANQATTNHQGTHTMPAGEGNVAAEAANSVDAETPAAAAVNTMNSSDDQPPK</sequence>
<protein>
    <submittedName>
        <fullName evidence="3">Uncharacterized protein</fullName>
    </submittedName>
</protein>
<feature type="compositionally biased region" description="Polar residues" evidence="1">
    <location>
        <begin position="67"/>
        <end position="78"/>
    </location>
</feature>
<organism evidence="3 4">
    <name type="scientific">Sphingomonas jatrophae</name>
    <dbReference type="NCBI Taxonomy" id="1166337"/>
    <lineage>
        <taxon>Bacteria</taxon>
        <taxon>Pseudomonadati</taxon>
        <taxon>Pseudomonadota</taxon>
        <taxon>Alphaproteobacteria</taxon>
        <taxon>Sphingomonadales</taxon>
        <taxon>Sphingomonadaceae</taxon>
        <taxon>Sphingomonas</taxon>
    </lineage>
</organism>
<feature type="region of interest" description="Disordered" evidence="1">
    <location>
        <begin position="54"/>
        <end position="78"/>
    </location>
</feature>
<name>A0A1I6KYE8_9SPHN</name>
<dbReference type="RefSeq" id="WP_093314096.1">
    <property type="nucleotide sequence ID" value="NZ_FOZG01000002.1"/>
</dbReference>
<reference evidence="3 4" key="1">
    <citation type="submission" date="2016-10" db="EMBL/GenBank/DDBJ databases">
        <authorList>
            <person name="de Groot N.N."/>
        </authorList>
    </citation>
    <scope>NUCLEOTIDE SEQUENCE [LARGE SCALE GENOMIC DNA]</scope>
    <source>
        <strain evidence="3 4">S5-249</strain>
    </source>
</reference>
<feature type="signal peptide" evidence="2">
    <location>
        <begin position="1"/>
        <end position="25"/>
    </location>
</feature>
<evidence type="ECO:0000313" key="4">
    <source>
        <dbReference type="Proteomes" id="UP000198824"/>
    </source>
</evidence>
<evidence type="ECO:0000256" key="2">
    <source>
        <dbReference type="SAM" id="SignalP"/>
    </source>
</evidence>
<proteinExistence type="predicted"/>
<evidence type="ECO:0000313" key="3">
    <source>
        <dbReference type="EMBL" id="SFR96242.1"/>
    </source>
</evidence>
<gene>
    <name evidence="3" type="ORF">SAMN05192580_1956</name>
</gene>
<dbReference type="AlphaFoldDB" id="A0A1I6KYE8"/>
<feature type="chain" id="PRO_5011607592" evidence="2">
    <location>
        <begin position="26"/>
        <end position="78"/>
    </location>
</feature>
<accession>A0A1I6KYE8</accession>
<keyword evidence="2" id="KW-0732">Signal</keyword>
<dbReference type="EMBL" id="FOZG01000002">
    <property type="protein sequence ID" value="SFR96242.1"/>
    <property type="molecule type" value="Genomic_DNA"/>
</dbReference>
<dbReference type="Proteomes" id="UP000198824">
    <property type="component" value="Unassembled WGS sequence"/>
</dbReference>
<keyword evidence="4" id="KW-1185">Reference proteome</keyword>
<evidence type="ECO:0000256" key="1">
    <source>
        <dbReference type="SAM" id="MobiDB-lite"/>
    </source>
</evidence>